<dbReference type="Proteomes" id="UP000325438">
    <property type="component" value="Unassembled WGS sequence"/>
</dbReference>
<dbReference type="SUPFAM" id="SSF52777">
    <property type="entry name" value="CoA-dependent acyltransferases"/>
    <property type="match status" value="2"/>
</dbReference>
<dbReference type="Gene3D" id="3.30.559.30">
    <property type="entry name" value="Nonribosomal peptide synthetase, condensation domain"/>
    <property type="match status" value="1"/>
</dbReference>
<keyword evidence="2" id="KW-0596">Phosphopantetheine</keyword>
<dbReference type="InterPro" id="IPR020806">
    <property type="entry name" value="PKS_PP-bd"/>
</dbReference>
<dbReference type="PANTHER" id="PTHR45527">
    <property type="entry name" value="NONRIBOSOMAL PEPTIDE SYNTHETASE"/>
    <property type="match status" value="1"/>
</dbReference>
<dbReference type="Pfam" id="PF00975">
    <property type="entry name" value="Thioesterase"/>
    <property type="match status" value="1"/>
</dbReference>
<proteinExistence type="predicted"/>
<dbReference type="InterPro" id="IPR042099">
    <property type="entry name" value="ANL_N_sf"/>
</dbReference>
<dbReference type="SMART" id="SM00823">
    <property type="entry name" value="PKS_PP"/>
    <property type="match status" value="1"/>
</dbReference>
<dbReference type="InterPro" id="IPR020845">
    <property type="entry name" value="AMP-binding_CS"/>
</dbReference>
<dbReference type="RefSeq" id="WP_152749170.1">
    <property type="nucleotide sequence ID" value="NZ_JBLZPT010000024.1"/>
</dbReference>
<evidence type="ECO:0000256" key="3">
    <source>
        <dbReference type="ARBA" id="ARBA00022553"/>
    </source>
</evidence>
<organism evidence="5 6">
    <name type="scientific">Pseudomonas kitaguniensis</name>
    <dbReference type="NCBI Taxonomy" id="2607908"/>
    <lineage>
        <taxon>Bacteria</taxon>
        <taxon>Pseudomonadati</taxon>
        <taxon>Pseudomonadota</taxon>
        <taxon>Gammaproteobacteria</taxon>
        <taxon>Pseudomonadales</taxon>
        <taxon>Pseudomonadaceae</taxon>
        <taxon>Pseudomonas</taxon>
    </lineage>
</organism>
<feature type="domain" description="Carrier" evidence="4">
    <location>
        <begin position="895"/>
        <end position="970"/>
    </location>
</feature>
<dbReference type="AlphaFoldDB" id="A0A5N7JRV9"/>
<name>A0A5N7JRV9_9PSED</name>
<dbReference type="InterPro" id="IPR009081">
    <property type="entry name" value="PP-bd_ACP"/>
</dbReference>
<dbReference type="InterPro" id="IPR045851">
    <property type="entry name" value="AMP-bd_C_sf"/>
</dbReference>
<accession>A0A5N7JRV9</accession>
<dbReference type="Pfam" id="PF00550">
    <property type="entry name" value="PP-binding"/>
    <property type="match status" value="1"/>
</dbReference>
<protein>
    <submittedName>
        <fullName evidence="5">Amino acid adenylation domain-containing protein</fullName>
    </submittedName>
</protein>
<evidence type="ECO:0000313" key="6">
    <source>
        <dbReference type="Proteomes" id="UP000325438"/>
    </source>
</evidence>
<reference evidence="5 6" key="1">
    <citation type="submission" date="2019-09" db="EMBL/GenBank/DDBJ databases">
        <title>The draft genomes of Allium pathogen Pseudomonas sp.</title>
        <authorList>
            <person name="Fujikawa T."/>
            <person name="Sawada H."/>
        </authorList>
    </citation>
    <scope>NUCLEOTIDE SEQUENCE [LARGE SCALE GENOMIC DNA]</scope>
    <source>
        <strain evidence="5 6">MAFF 730085</strain>
    </source>
</reference>
<dbReference type="InterPro" id="IPR001031">
    <property type="entry name" value="Thioesterase"/>
</dbReference>
<dbReference type="CDD" id="cd05930">
    <property type="entry name" value="A_NRPS"/>
    <property type="match status" value="1"/>
</dbReference>
<dbReference type="Pfam" id="PF00668">
    <property type="entry name" value="Condensation"/>
    <property type="match status" value="1"/>
</dbReference>
<dbReference type="GO" id="GO:0005737">
    <property type="term" value="C:cytoplasm"/>
    <property type="evidence" value="ECO:0007669"/>
    <property type="project" value="TreeGrafter"/>
</dbReference>
<dbReference type="Gene3D" id="1.10.1200.10">
    <property type="entry name" value="ACP-like"/>
    <property type="match status" value="1"/>
</dbReference>
<comment type="caution">
    <text evidence="5">The sequence shown here is derived from an EMBL/GenBank/DDBJ whole genome shotgun (WGS) entry which is preliminary data.</text>
</comment>
<dbReference type="PROSITE" id="PS50075">
    <property type="entry name" value="CARRIER"/>
    <property type="match status" value="1"/>
</dbReference>
<dbReference type="PANTHER" id="PTHR45527:SF1">
    <property type="entry name" value="FATTY ACID SYNTHASE"/>
    <property type="match status" value="1"/>
</dbReference>
<dbReference type="Gene3D" id="3.30.300.30">
    <property type="match status" value="1"/>
</dbReference>
<dbReference type="GO" id="GO:0043041">
    <property type="term" value="P:amino acid activation for nonribosomal peptide biosynthetic process"/>
    <property type="evidence" value="ECO:0007669"/>
    <property type="project" value="TreeGrafter"/>
</dbReference>
<dbReference type="NCBIfam" id="TIGR01733">
    <property type="entry name" value="AA-adenyl-dom"/>
    <property type="match status" value="1"/>
</dbReference>
<evidence type="ECO:0000313" key="5">
    <source>
        <dbReference type="EMBL" id="MPQ84134.1"/>
    </source>
</evidence>
<dbReference type="Pfam" id="PF00501">
    <property type="entry name" value="AMP-binding"/>
    <property type="match status" value="1"/>
</dbReference>
<dbReference type="GO" id="GO:0003824">
    <property type="term" value="F:catalytic activity"/>
    <property type="evidence" value="ECO:0007669"/>
    <property type="project" value="InterPro"/>
</dbReference>
<dbReference type="PROSITE" id="PS00455">
    <property type="entry name" value="AMP_BINDING"/>
    <property type="match status" value="1"/>
</dbReference>
<dbReference type="GO" id="GO:0044550">
    <property type="term" value="P:secondary metabolite biosynthetic process"/>
    <property type="evidence" value="ECO:0007669"/>
    <property type="project" value="TreeGrafter"/>
</dbReference>
<sequence>MSNHPAAFALSPQQRSQWLANAPPARLVLEVRGATALAQLQQRLASLATVHDALRLHTRPEPGLQVPLQIVAATSAIAVDVQALGDEVQRVTLQLPALAADRGTLLRLARALGSAQAPVADAEAMTYTQYSAWIHDLQADEDAVQGRQYWAGLALGEHAGSELLYREARSDQADTPLTTRCALNPALSAALQAHSAPAEQLLMAAWGVLLQRLSASDNPALSLNWVHDCRDDYEELAECWGLFAKALPLPWQPALERPFGPALATLQALCEQVGEWQEYSPPATPSAYGFQWSAAPDVAAGSPFNVLEVDAIPAGIELLLVAEAHAAGSYRLTLCHQANRYSVQAAQTLLEQLQSLLLDALTHPAKPLAELSLHAPGFAQALAARHASVAPAFVSVPARFNAGAARFAEHLALRDPGQHLSYAELHARSNQLAHYLRAQGIGREDRVALYMDRSAPMVLAMLAVLKSGAAFVPLDVHQPAQRCLAILQQAQARFVLTGADGNAPLLASMGSLDLRDSAAWQHTPMTDVSHEIQPNDAAYVLFTSGSTGVPKGVIIEHAQLASYVHSVSARLQLQAFERSAVVTSLAADLGYTLLFPALLSGGELHLLDKQTAMDAQAWAAWQLRYPIDHLKIVPSLLDAWLISAQSAAVLPRKQLIVGGESCSQRLLHSIRQFAPQLKLFNHYGPTETTVGVAMHTLDPACDYRRLPLSDRLDGMRLYLLDEQQQLAAPGQHAELYIAGPQLARGYLDAQHNAERFIQRDGERLYRSGDRARYRHDASLEITGRSDRQVKVRGFRIELDEIQAQLASLPGVAQAAVECLPKGELGQQLFAFLTLAPGHSVSVAQLHGQAQDRLPDYMLPSLRIVDALPLMGNGKLDRKTLQQWADKVLDSVGGALPRTPLEALLAEVWAQVLGLERVGIEDDFFALGGHSLAAVSLASRLQSVLSAPVTVNAVFNAPSVAAFAALVQSEFKLSPLVRLSPADGGAKLFCFHPSTGHVQDYRTLLPHLPNWQLWGLQAAYLGDDSARLADGDIDSLAALYVEHLRQQQPIGPYHLLGFSLGGLLAISAAAQLERCGEQVAFLGILDSQYQREAAQDSVAALIASAAQALTVDSQALLRQLPAAVSAALSAHLATLPVAQRLPALAQWAQQQGLQLDGDSWEHLHTRLGYQQHTQQLLGSFQPPRLSCPVHVWWADATLGETDFADPQWQQLSSGPFACEVVQAQHLNILEHPAVHEQLAAALAALATDGAV</sequence>
<dbReference type="Pfam" id="PF13193">
    <property type="entry name" value="AMP-binding_C"/>
    <property type="match status" value="1"/>
</dbReference>
<comment type="cofactor">
    <cofactor evidence="1">
        <name>pantetheine 4'-phosphate</name>
        <dbReference type="ChEBI" id="CHEBI:47942"/>
    </cofactor>
</comment>
<dbReference type="FunFam" id="3.40.50.980:FF:000001">
    <property type="entry name" value="Non-ribosomal peptide synthetase"/>
    <property type="match status" value="1"/>
</dbReference>
<evidence type="ECO:0000256" key="1">
    <source>
        <dbReference type="ARBA" id="ARBA00001957"/>
    </source>
</evidence>
<keyword evidence="3" id="KW-0597">Phosphoprotein</keyword>
<dbReference type="FunFam" id="1.10.1200.10:FF:000005">
    <property type="entry name" value="Nonribosomal peptide synthetase 1"/>
    <property type="match status" value="1"/>
</dbReference>
<gene>
    <name evidence="5" type="ORF">F0170_09120</name>
</gene>
<dbReference type="InterPro" id="IPR000873">
    <property type="entry name" value="AMP-dep_synth/lig_dom"/>
</dbReference>
<dbReference type="SUPFAM" id="SSF53474">
    <property type="entry name" value="alpha/beta-Hydrolases"/>
    <property type="match status" value="1"/>
</dbReference>
<dbReference type="InterPro" id="IPR025110">
    <property type="entry name" value="AMP-bd_C"/>
</dbReference>
<dbReference type="Gene3D" id="3.40.50.1820">
    <property type="entry name" value="alpha/beta hydrolase"/>
    <property type="match status" value="1"/>
</dbReference>
<dbReference type="EMBL" id="VUBA01000048">
    <property type="protein sequence ID" value="MPQ84134.1"/>
    <property type="molecule type" value="Genomic_DNA"/>
</dbReference>
<evidence type="ECO:0000259" key="4">
    <source>
        <dbReference type="PROSITE" id="PS50075"/>
    </source>
</evidence>
<dbReference type="SUPFAM" id="SSF56801">
    <property type="entry name" value="Acetyl-CoA synthetase-like"/>
    <property type="match status" value="1"/>
</dbReference>
<dbReference type="InterPro" id="IPR029058">
    <property type="entry name" value="AB_hydrolase_fold"/>
</dbReference>
<dbReference type="InterPro" id="IPR010071">
    <property type="entry name" value="AA_adenyl_dom"/>
</dbReference>
<dbReference type="SUPFAM" id="SSF47336">
    <property type="entry name" value="ACP-like"/>
    <property type="match status" value="1"/>
</dbReference>
<dbReference type="GO" id="GO:0031177">
    <property type="term" value="F:phosphopantetheine binding"/>
    <property type="evidence" value="ECO:0007669"/>
    <property type="project" value="InterPro"/>
</dbReference>
<dbReference type="InterPro" id="IPR001242">
    <property type="entry name" value="Condensation_dom"/>
</dbReference>
<evidence type="ECO:0000256" key="2">
    <source>
        <dbReference type="ARBA" id="ARBA00022450"/>
    </source>
</evidence>
<dbReference type="Gene3D" id="3.40.50.12780">
    <property type="entry name" value="N-terminal domain of ligase-like"/>
    <property type="match status" value="1"/>
</dbReference>
<dbReference type="InterPro" id="IPR036736">
    <property type="entry name" value="ACP-like_sf"/>
</dbReference>